<dbReference type="SUPFAM" id="SSF56112">
    <property type="entry name" value="Protein kinase-like (PK-like)"/>
    <property type="match status" value="1"/>
</dbReference>
<evidence type="ECO:0000256" key="8">
    <source>
        <dbReference type="SAM" id="MobiDB-lite"/>
    </source>
</evidence>
<accession>A0A6M4GWQ3</accession>
<dbReference type="RefSeq" id="WP_171093220.1">
    <property type="nucleotide sequence ID" value="NZ_CP053069.1"/>
</dbReference>
<evidence type="ECO:0000256" key="5">
    <source>
        <dbReference type="ARBA" id="ARBA00022777"/>
    </source>
</evidence>
<keyword evidence="5 11" id="KW-0418">Kinase</keyword>
<keyword evidence="4 7" id="KW-0547">Nucleotide-binding</keyword>
<dbReference type="PROSITE" id="PS50011">
    <property type="entry name" value="PROTEIN_KINASE_DOM"/>
    <property type="match status" value="1"/>
</dbReference>
<feature type="region of interest" description="Disordered" evidence="8">
    <location>
        <begin position="389"/>
        <end position="416"/>
    </location>
</feature>
<dbReference type="Pfam" id="PF00069">
    <property type="entry name" value="Pkinase"/>
    <property type="match status" value="1"/>
</dbReference>
<keyword evidence="6 7" id="KW-0067">ATP-binding</keyword>
<dbReference type="CDD" id="cd14014">
    <property type="entry name" value="STKc_PknB_like"/>
    <property type="match status" value="1"/>
</dbReference>
<dbReference type="PROSITE" id="PS00107">
    <property type="entry name" value="PROTEIN_KINASE_ATP"/>
    <property type="match status" value="1"/>
</dbReference>
<gene>
    <name evidence="11" type="primary">pknD_9</name>
    <name evidence="11" type="ORF">DSM104443_02761</name>
</gene>
<dbReference type="AlphaFoldDB" id="A0A6M4GWQ3"/>
<feature type="domain" description="Protein kinase" evidence="10">
    <location>
        <begin position="8"/>
        <end position="267"/>
    </location>
</feature>
<evidence type="ECO:0000259" key="10">
    <source>
        <dbReference type="PROSITE" id="PS50011"/>
    </source>
</evidence>
<dbReference type="FunFam" id="1.10.510.10:FF:000021">
    <property type="entry name" value="Serine/threonine protein kinase"/>
    <property type="match status" value="1"/>
</dbReference>
<dbReference type="Gene3D" id="1.10.510.10">
    <property type="entry name" value="Transferase(Phosphotransferase) domain 1"/>
    <property type="match status" value="1"/>
</dbReference>
<evidence type="ECO:0000256" key="9">
    <source>
        <dbReference type="SAM" id="Phobius"/>
    </source>
</evidence>
<dbReference type="EMBL" id="CP053069">
    <property type="protein sequence ID" value="QJR11679.1"/>
    <property type="molecule type" value="Genomic_DNA"/>
</dbReference>
<dbReference type="PANTHER" id="PTHR43289:SF6">
    <property type="entry name" value="SERINE_THREONINE-PROTEIN KINASE NEKL-3"/>
    <property type="match status" value="1"/>
</dbReference>
<keyword evidence="12" id="KW-1185">Reference proteome</keyword>
<dbReference type="InterPro" id="IPR008271">
    <property type="entry name" value="Ser/Thr_kinase_AS"/>
</dbReference>
<evidence type="ECO:0000256" key="7">
    <source>
        <dbReference type="PROSITE-ProRule" id="PRU10141"/>
    </source>
</evidence>
<keyword evidence="9" id="KW-0812">Transmembrane</keyword>
<keyword evidence="9" id="KW-1133">Transmembrane helix</keyword>
<dbReference type="SMART" id="SM00220">
    <property type="entry name" value="S_TKc"/>
    <property type="match status" value="1"/>
</dbReference>
<evidence type="ECO:0000256" key="3">
    <source>
        <dbReference type="ARBA" id="ARBA00022679"/>
    </source>
</evidence>
<dbReference type="InterPro" id="IPR011009">
    <property type="entry name" value="Kinase-like_dom_sf"/>
</dbReference>
<evidence type="ECO:0000313" key="12">
    <source>
        <dbReference type="Proteomes" id="UP000501534"/>
    </source>
</evidence>
<dbReference type="GO" id="GO:0005524">
    <property type="term" value="F:ATP binding"/>
    <property type="evidence" value="ECO:0007669"/>
    <property type="project" value="UniProtKB-UniRule"/>
</dbReference>
<dbReference type="Gene3D" id="3.30.200.20">
    <property type="entry name" value="Phosphorylase Kinase, domain 1"/>
    <property type="match status" value="1"/>
</dbReference>
<evidence type="ECO:0000256" key="6">
    <source>
        <dbReference type="ARBA" id="ARBA00022840"/>
    </source>
</evidence>
<feature type="binding site" evidence="7">
    <location>
        <position position="37"/>
    </location>
    <ligand>
        <name>ATP</name>
        <dbReference type="ChEBI" id="CHEBI:30616"/>
    </ligand>
</feature>
<dbReference type="PANTHER" id="PTHR43289">
    <property type="entry name" value="MITOGEN-ACTIVATED PROTEIN KINASE KINASE KINASE 20-RELATED"/>
    <property type="match status" value="1"/>
</dbReference>
<organism evidence="11 12">
    <name type="scientific">Usitatibacter rugosus</name>
    <dbReference type="NCBI Taxonomy" id="2732067"/>
    <lineage>
        <taxon>Bacteria</taxon>
        <taxon>Pseudomonadati</taxon>
        <taxon>Pseudomonadota</taxon>
        <taxon>Betaproteobacteria</taxon>
        <taxon>Nitrosomonadales</taxon>
        <taxon>Usitatibacteraceae</taxon>
        <taxon>Usitatibacter</taxon>
    </lineage>
</organism>
<keyword evidence="9" id="KW-0472">Membrane</keyword>
<evidence type="ECO:0000256" key="1">
    <source>
        <dbReference type="ARBA" id="ARBA00012513"/>
    </source>
</evidence>
<keyword evidence="2" id="KW-0723">Serine/threonine-protein kinase</keyword>
<dbReference type="InterPro" id="IPR017441">
    <property type="entry name" value="Protein_kinase_ATP_BS"/>
</dbReference>
<name>A0A6M4GWQ3_9PROT</name>
<sequence>MISTLGRYKVISEIGQGAMGTVYKAVDPIIDRTVAIKTINLNLSRQELEEYEARFQQEIKAAGRLNHPNIVTIYDVGKTDQVAYMAMEFLEGQELKDIITSGKLLPADQVVDIISQVADGLWFAHQQNIVHRDVKPSNIMVMRGGIAKITDFGIARLPNSAVKTMTGLILGSPRYMSPEQVIGKTIDARSDTFSLGVVLYEALTGVAPFDGDNVNAIMYATVNTTPVPPSHHNRNIPAMLDLIVAKAMAKTLDDRYQSVKELGDDLREVRRQMDHGRPASALKATSSPVPSRPVTLPPSEKVIDTGTQPIAPEPPPKAPAGDDTASPLPLDKTFDSFDATLRLAAMTNQTEDFRDYITVTQKMRAYKGKIEPGSPLAIAAEAAAAAAAAAAPPPPPKPEVRLPNPDVSRPRAVPSGMVTQKTRIGTGGTSMLAIGTIVVLFVLAVALAIALVLK</sequence>
<dbReference type="InterPro" id="IPR000719">
    <property type="entry name" value="Prot_kinase_dom"/>
</dbReference>
<dbReference type="GO" id="GO:0004674">
    <property type="term" value="F:protein serine/threonine kinase activity"/>
    <property type="evidence" value="ECO:0007669"/>
    <property type="project" value="UniProtKB-KW"/>
</dbReference>
<evidence type="ECO:0000256" key="4">
    <source>
        <dbReference type="ARBA" id="ARBA00022741"/>
    </source>
</evidence>
<feature type="transmembrane region" description="Helical" evidence="9">
    <location>
        <begin position="431"/>
        <end position="453"/>
    </location>
</feature>
<dbReference type="PROSITE" id="PS00108">
    <property type="entry name" value="PROTEIN_KINASE_ST"/>
    <property type="match status" value="1"/>
</dbReference>
<proteinExistence type="predicted"/>
<keyword evidence="3 11" id="KW-0808">Transferase</keyword>
<feature type="region of interest" description="Disordered" evidence="8">
    <location>
        <begin position="275"/>
        <end position="331"/>
    </location>
</feature>
<dbReference type="Proteomes" id="UP000501534">
    <property type="component" value="Chromosome"/>
</dbReference>
<evidence type="ECO:0000313" key="11">
    <source>
        <dbReference type="EMBL" id="QJR11679.1"/>
    </source>
</evidence>
<evidence type="ECO:0000256" key="2">
    <source>
        <dbReference type="ARBA" id="ARBA00022527"/>
    </source>
</evidence>
<reference evidence="11 12" key="1">
    <citation type="submission" date="2020-04" db="EMBL/GenBank/DDBJ databases">
        <title>Usitatibacter rugosus gen. nov., sp. nov. and Usitatibacter palustris sp. nov., novel members of Usitatibacteraceae fam. nov. within the order Nitrosomonadales isolated from soil.</title>
        <authorList>
            <person name="Huber K.J."/>
            <person name="Neumann-Schaal M."/>
            <person name="Geppert A."/>
            <person name="Luckner M."/>
            <person name="Wanner G."/>
            <person name="Overmann J."/>
        </authorList>
    </citation>
    <scope>NUCLEOTIDE SEQUENCE [LARGE SCALE GENOMIC DNA]</scope>
    <source>
        <strain evidence="11 12">0125_3</strain>
    </source>
</reference>
<protein>
    <recommendedName>
        <fullName evidence="1">non-specific serine/threonine protein kinase</fullName>
        <ecNumber evidence="1">2.7.11.1</ecNumber>
    </recommendedName>
</protein>
<dbReference type="KEGG" id="uru:DSM104443_02761"/>
<dbReference type="EC" id="2.7.11.1" evidence="1"/>